<evidence type="ECO:0000313" key="2">
    <source>
        <dbReference type="EMBL" id="EPR44846.1"/>
    </source>
</evidence>
<feature type="domain" description="AB hydrolase-1" evidence="1">
    <location>
        <begin position="32"/>
        <end position="231"/>
    </location>
</feature>
<dbReference type="InterPro" id="IPR000073">
    <property type="entry name" value="AB_hydrolase_1"/>
</dbReference>
<organism evidence="2 3">
    <name type="scientific">Desulfococcus multivorans DSM 2059</name>
    <dbReference type="NCBI Taxonomy" id="1121405"/>
    <lineage>
        <taxon>Bacteria</taxon>
        <taxon>Pseudomonadati</taxon>
        <taxon>Thermodesulfobacteriota</taxon>
        <taxon>Desulfobacteria</taxon>
        <taxon>Desulfobacterales</taxon>
        <taxon>Desulfococcaceae</taxon>
        <taxon>Desulfococcus</taxon>
    </lineage>
</organism>
<protein>
    <submittedName>
        <fullName evidence="2">OsmC-like protein</fullName>
    </submittedName>
</protein>
<keyword evidence="3" id="KW-1185">Reference proteome</keyword>
<evidence type="ECO:0000313" key="3">
    <source>
        <dbReference type="Proteomes" id="UP000014977"/>
    </source>
</evidence>
<sequence length="252" mass="27616">MEETIQFKNDEGEILAGTLHLPESPAVECVIFGHCFTCSRHTTVLRETARKLTDRGIAALRFDFSGNGQSEGDFINTAYTRHIGEMTPARRFLAARGLSRFGLAGHSMGAAIAVLAALRMTDVVGVSAFSGRLGGLDPEAMFTHDQLSRLRETGRVTFQSRGRELALSNAFFEDASGYDILEAVSALSAPLLIIHGDKDEIIPVWHAEAAKERNPRATLEIVHGADHMFSDAALREKVADLAADWFRQRFDA</sequence>
<comment type="caution">
    <text evidence="2">The sequence shown here is derived from an EMBL/GenBank/DDBJ whole genome shotgun (WGS) entry which is preliminary data.</text>
</comment>
<dbReference type="EMBL" id="ATHJ01000015">
    <property type="protein sequence ID" value="EPR44846.1"/>
    <property type="molecule type" value="Genomic_DNA"/>
</dbReference>
<dbReference type="eggNOG" id="COG1073">
    <property type="taxonomic scope" value="Bacteria"/>
</dbReference>
<dbReference type="OrthoDB" id="9789573at2"/>
<accession>S7U5R8</accession>
<evidence type="ECO:0000259" key="1">
    <source>
        <dbReference type="Pfam" id="PF12697"/>
    </source>
</evidence>
<dbReference type="SUPFAM" id="SSF53474">
    <property type="entry name" value="alpha/beta-Hydrolases"/>
    <property type="match status" value="1"/>
</dbReference>
<dbReference type="RefSeq" id="WP_020875379.1">
    <property type="nucleotide sequence ID" value="NZ_ATHJ01000015.1"/>
</dbReference>
<dbReference type="PANTHER" id="PTHR42886">
    <property type="entry name" value="RE40534P-RELATED"/>
    <property type="match status" value="1"/>
</dbReference>
<dbReference type="Pfam" id="PF12697">
    <property type="entry name" value="Abhydrolase_6"/>
    <property type="match status" value="1"/>
</dbReference>
<reference evidence="2 3" key="1">
    <citation type="journal article" date="2013" name="Genome Announc.">
        <title>Draft genome sequences for three mercury-methylating, sulfate-reducing bacteria.</title>
        <authorList>
            <person name="Brown S.D."/>
            <person name="Hurt R.A.Jr."/>
            <person name="Gilmour C.C."/>
            <person name="Elias D.A."/>
        </authorList>
    </citation>
    <scope>NUCLEOTIDE SEQUENCE [LARGE SCALE GENOMIC DNA]</scope>
    <source>
        <strain evidence="2 3">DSM 2059</strain>
    </source>
</reference>
<dbReference type="STRING" id="897.B2D07_10465"/>
<dbReference type="Proteomes" id="UP000014977">
    <property type="component" value="Unassembled WGS sequence"/>
</dbReference>
<dbReference type="InterPro" id="IPR029058">
    <property type="entry name" value="AB_hydrolase_fold"/>
</dbReference>
<proteinExistence type="predicted"/>
<gene>
    <name evidence="2" type="ORF">dsmv_3772</name>
</gene>
<dbReference type="AlphaFoldDB" id="S7U5R8"/>
<name>S7U5R8_DESML</name>
<dbReference type="Gene3D" id="3.40.50.1820">
    <property type="entry name" value="alpha/beta hydrolase"/>
    <property type="match status" value="1"/>
</dbReference>
<dbReference type="PANTHER" id="PTHR42886:SF29">
    <property type="entry name" value="PUMMELIG, ISOFORM A"/>
    <property type="match status" value="1"/>
</dbReference>